<protein>
    <recommendedName>
        <fullName evidence="1">Protein kinase domain-containing protein</fullName>
    </recommendedName>
</protein>
<feature type="domain" description="Protein kinase" evidence="1">
    <location>
        <begin position="1"/>
        <end position="94"/>
    </location>
</feature>
<keyword evidence="3" id="KW-1185">Reference proteome</keyword>
<dbReference type="Pfam" id="PF00069">
    <property type="entry name" value="Pkinase"/>
    <property type="match status" value="1"/>
</dbReference>
<dbReference type="PANTHER" id="PTHR45707">
    <property type="entry name" value="C2 CALCIUM/LIPID-BINDING PLANT PHOSPHORIBOSYLTRANSFERASE FAMILY PROTEIN"/>
    <property type="match status" value="1"/>
</dbReference>
<gene>
    <name evidence="2" type="primary">ga03754</name>
    <name evidence="2" type="ORF">PR202_ga03754</name>
</gene>
<evidence type="ECO:0000313" key="2">
    <source>
        <dbReference type="EMBL" id="GJM87764.1"/>
    </source>
</evidence>
<dbReference type="AlphaFoldDB" id="A0AAV5BMY5"/>
<dbReference type="PROSITE" id="PS50011">
    <property type="entry name" value="PROTEIN_KINASE_DOM"/>
    <property type="match status" value="1"/>
</dbReference>
<evidence type="ECO:0000313" key="3">
    <source>
        <dbReference type="Proteomes" id="UP001054889"/>
    </source>
</evidence>
<dbReference type="PANTHER" id="PTHR45707:SF43">
    <property type="entry name" value="PROTEIN KINASE DOMAIN-CONTAINING PROTEIN"/>
    <property type="match status" value="1"/>
</dbReference>
<comment type="caution">
    <text evidence="2">The sequence shown here is derived from an EMBL/GenBank/DDBJ whole genome shotgun (WGS) entry which is preliminary data.</text>
</comment>
<dbReference type="GO" id="GO:0004672">
    <property type="term" value="F:protein kinase activity"/>
    <property type="evidence" value="ECO:0007669"/>
    <property type="project" value="InterPro"/>
</dbReference>
<reference evidence="2" key="2">
    <citation type="submission" date="2021-12" db="EMBL/GenBank/DDBJ databases">
        <title>Resequencing data analysis of finger millet.</title>
        <authorList>
            <person name="Hatakeyama M."/>
            <person name="Aluri S."/>
            <person name="Balachadran M.T."/>
            <person name="Sivarajan S.R."/>
            <person name="Poveda L."/>
            <person name="Shimizu-Inatsugi R."/>
            <person name="Schlapbach R."/>
            <person name="Sreeman S.M."/>
            <person name="Shimizu K.K."/>
        </authorList>
    </citation>
    <scope>NUCLEOTIDE SEQUENCE</scope>
</reference>
<name>A0AAV5BMY5_ELECO</name>
<dbReference type="InterPro" id="IPR008271">
    <property type="entry name" value="Ser/Thr_kinase_AS"/>
</dbReference>
<dbReference type="SUPFAM" id="SSF56112">
    <property type="entry name" value="Protein kinase-like (PK-like)"/>
    <property type="match status" value="1"/>
</dbReference>
<sequence>MLYFRDIFYHINNVVFTFTDKPKVDQRFNRFQLLKGICEGLHFLHEIGINHLDLKPDNVLLDANMEPKITDFGLSRFINDKVTTIVTKNTPGTL</sequence>
<accession>A0AAV5BMY5</accession>
<dbReference type="InterPro" id="IPR011009">
    <property type="entry name" value="Kinase-like_dom_sf"/>
</dbReference>
<dbReference type="Gene3D" id="1.10.510.10">
    <property type="entry name" value="Transferase(Phosphotransferase) domain 1"/>
    <property type="match status" value="1"/>
</dbReference>
<dbReference type="Proteomes" id="UP001054889">
    <property type="component" value="Unassembled WGS sequence"/>
</dbReference>
<organism evidence="2 3">
    <name type="scientific">Eleusine coracana subsp. coracana</name>
    <dbReference type="NCBI Taxonomy" id="191504"/>
    <lineage>
        <taxon>Eukaryota</taxon>
        <taxon>Viridiplantae</taxon>
        <taxon>Streptophyta</taxon>
        <taxon>Embryophyta</taxon>
        <taxon>Tracheophyta</taxon>
        <taxon>Spermatophyta</taxon>
        <taxon>Magnoliopsida</taxon>
        <taxon>Liliopsida</taxon>
        <taxon>Poales</taxon>
        <taxon>Poaceae</taxon>
        <taxon>PACMAD clade</taxon>
        <taxon>Chloridoideae</taxon>
        <taxon>Cynodonteae</taxon>
        <taxon>Eleusininae</taxon>
        <taxon>Eleusine</taxon>
    </lineage>
</organism>
<dbReference type="InterPro" id="IPR000719">
    <property type="entry name" value="Prot_kinase_dom"/>
</dbReference>
<evidence type="ECO:0000259" key="1">
    <source>
        <dbReference type="PROSITE" id="PS50011"/>
    </source>
</evidence>
<proteinExistence type="predicted"/>
<dbReference type="PROSITE" id="PS00108">
    <property type="entry name" value="PROTEIN_KINASE_ST"/>
    <property type="match status" value="1"/>
</dbReference>
<dbReference type="GO" id="GO:0005524">
    <property type="term" value="F:ATP binding"/>
    <property type="evidence" value="ECO:0007669"/>
    <property type="project" value="InterPro"/>
</dbReference>
<dbReference type="EMBL" id="BQKI01000002">
    <property type="protein sequence ID" value="GJM87764.1"/>
    <property type="molecule type" value="Genomic_DNA"/>
</dbReference>
<reference evidence="2" key="1">
    <citation type="journal article" date="2018" name="DNA Res.">
        <title>Multiple hybrid de novo genome assembly of finger millet, an orphan allotetraploid crop.</title>
        <authorList>
            <person name="Hatakeyama M."/>
            <person name="Aluri S."/>
            <person name="Balachadran M.T."/>
            <person name="Sivarajan S.R."/>
            <person name="Patrignani A."/>
            <person name="Gruter S."/>
            <person name="Poveda L."/>
            <person name="Shimizu-Inatsugi R."/>
            <person name="Baeten J."/>
            <person name="Francoijs K.J."/>
            <person name="Nataraja K.N."/>
            <person name="Reddy Y.A.N."/>
            <person name="Phadnis S."/>
            <person name="Ravikumar R.L."/>
            <person name="Schlapbach R."/>
            <person name="Sreeman S.M."/>
            <person name="Shimizu K.K."/>
        </authorList>
    </citation>
    <scope>NUCLEOTIDE SEQUENCE</scope>
</reference>